<dbReference type="PANTHER" id="PTHR23117:SF13">
    <property type="entry name" value="GUANYLATE KINASE"/>
    <property type="match status" value="1"/>
</dbReference>
<dbReference type="InterPro" id="IPR020590">
    <property type="entry name" value="Guanylate_kinase_CS"/>
</dbReference>
<dbReference type="CDD" id="cd00071">
    <property type="entry name" value="GMPK"/>
    <property type="match status" value="1"/>
</dbReference>
<proteinExistence type="inferred from homology"/>
<evidence type="ECO:0000259" key="14">
    <source>
        <dbReference type="PROSITE" id="PS50052"/>
    </source>
</evidence>
<organism evidence="15 16">
    <name type="scientific">Candidatus Coproplasma excrementigallinarum</name>
    <dbReference type="NCBI Taxonomy" id="2840747"/>
    <lineage>
        <taxon>Bacteria</taxon>
        <taxon>Bacillati</taxon>
        <taxon>Bacillota</taxon>
        <taxon>Clostridia</taxon>
        <taxon>Eubacteriales</taxon>
        <taxon>Candidatus Coproplasma</taxon>
    </lineage>
</organism>
<dbReference type="PANTHER" id="PTHR23117">
    <property type="entry name" value="GUANYLATE KINASE-RELATED"/>
    <property type="match status" value="1"/>
</dbReference>
<dbReference type="Gene3D" id="3.40.50.300">
    <property type="entry name" value="P-loop containing nucleotide triphosphate hydrolases"/>
    <property type="match status" value="1"/>
</dbReference>
<evidence type="ECO:0000256" key="5">
    <source>
        <dbReference type="ARBA" id="ARBA00016296"/>
    </source>
</evidence>
<comment type="catalytic activity">
    <reaction evidence="12 13">
        <text>GMP + ATP = GDP + ADP</text>
        <dbReference type="Rhea" id="RHEA:20780"/>
        <dbReference type="ChEBI" id="CHEBI:30616"/>
        <dbReference type="ChEBI" id="CHEBI:58115"/>
        <dbReference type="ChEBI" id="CHEBI:58189"/>
        <dbReference type="ChEBI" id="CHEBI:456216"/>
        <dbReference type="EC" id="2.7.4.8"/>
    </reaction>
</comment>
<dbReference type="Pfam" id="PF00625">
    <property type="entry name" value="Guanylate_kin"/>
    <property type="match status" value="1"/>
</dbReference>
<evidence type="ECO:0000256" key="8">
    <source>
        <dbReference type="ARBA" id="ARBA00022741"/>
    </source>
</evidence>
<dbReference type="PROSITE" id="PS00856">
    <property type="entry name" value="GUANYLATE_KINASE_1"/>
    <property type="match status" value="1"/>
</dbReference>
<gene>
    <name evidence="13 15" type="primary">gmk</name>
    <name evidence="15" type="ORF">IAB69_03335</name>
</gene>
<dbReference type="FunFam" id="3.30.63.10:FF:000005">
    <property type="entry name" value="Guanylate kinase"/>
    <property type="match status" value="1"/>
</dbReference>
<dbReference type="GO" id="GO:0004385">
    <property type="term" value="F:GMP kinase activity"/>
    <property type="evidence" value="ECO:0007669"/>
    <property type="project" value="UniProtKB-UniRule"/>
</dbReference>
<accession>A0A9D1MK95</accession>
<evidence type="ECO:0000256" key="4">
    <source>
        <dbReference type="ARBA" id="ARBA00012961"/>
    </source>
</evidence>
<evidence type="ECO:0000256" key="2">
    <source>
        <dbReference type="ARBA" id="ARBA00004496"/>
    </source>
</evidence>
<comment type="subcellular location">
    <subcellularLocation>
        <location evidence="2 13">Cytoplasm</location>
    </subcellularLocation>
</comment>
<evidence type="ECO:0000256" key="1">
    <source>
        <dbReference type="ARBA" id="ARBA00003531"/>
    </source>
</evidence>
<dbReference type="GO" id="GO:0005524">
    <property type="term" value="F:ATP binding"/>
    <property type="evidence" value="ECO:0007669"/>
    <property type="project" value="UniProtKB-UniRule"/>
</dbReference>
<keyword evidence="10 13" id="KW-0067">ATP-binding</keyword>
<dbReference type="HAMAP" id="MF_00328">
    <property type="entry name" value="Guanylate_kinase"/>
    <property type="match status" value="1"/>
</dbReference>
<sequence>MSNKRNVLAVISGPSGVGKGTVIKRMFELCPDLCESVSCTTRAPREGEVNGREYFFITKQRFEEMIAQGELLEYSAHFENYYGTPRAFVEKMLLSRDVILEIDVDGALNVKRAYPSAVLIMITPPSMDELARRLKGRGTESDEKIALRISRAEYELSKSDKYDYCVVNNDVDKTAHAVLDIIRNEKEV</sequence>
<dbReference type="Gene3D" id="3.30.63.10">
    <property type="entry name" value="Guanylate Kinase phosphate binding domain"/>
    <property type="match status" value="1"/>
</dbReference>
<dbReference type="AlphaFoldDB" id="A0A9D1MK95"/>
<dbReference type="InterPro" id="IPR008145">
    <property type="entry name" value="GK/Ca_channel_bsu"/>
</dbReference>
<comment type="caution">
    <text evidence="15">The sequence shown here is derived from an EMBL/GenBank/DDBJ whole genome shotgun (WGS) entry which is preliminary data.</text>
</comment>
<evidence type="ECO:0000313" key="15">
    <source>
        <dbReference type="EMBL" id="HIU61662.1"/>
    </source>
</evidence>
<keyword evidence="9 13" id="KW-0418">Kinase</keyword>
<dbReference type="EMBL" id="DVNE01000031">
    <property type="protein sequence ID" value="HIU61662.1"/>
    <property type="molecule type" value="Genomic_DNA"/>
</dbReference>
<evidence type="ECO:0000256" key="3">
    <source>
        <dbReference type="ARBA" id="ARBA00005790"/>
    </source>
</evidence>
<comment type="function">
    <text evidence="1 13">Essential for recycling GMP and indirectly, cGMP.</text>
</comment>
<evidence type="ECO:0000313" key="16">
    <source>
        <dbReference type="Proteomes" id="UP000824110"/>
    </source>
</evidence>
<dbReference type="NCBIfam" id="TIGR03263">
    <property type="entry name" value="guanyl_kin"/>
    <property type="match status" value="1"/>
</dbReference>
<evidence type="ECO:0000256" key="12">
    <source>
        <dbReference type="ARBA" id="ARBA00048594"/>
    </source>
</evidence>
<evidence type="ECO:0000256" key="11">
    <source>
        <dbReference type="ARBA" id="ARBA00030128"/>
    </source>
</evidence>
<dbReference type="SUPFAM" id="SSF52540">
    <property type="entry name" value="P-loop containing nucleoside triphosphate hydrolases"/>
    <property type="match status" value="1"/>
</dbReference>
<dbReference type="GO" id="GO:0005829">
    <property type="term" value="C:cytosol"/>
    <property type="evidence" value="ECO:0007669"/>
    <property type="project" value="TreeGrafter"/>
</dbReference>
<feature type="domain" description="Guanylate kinase-like" evidence="14">
    <location>
        <begin position="6"/>
        <end position="183"/>
    </location>
</feature>
<reference evidence="15" key="2">
    <citation type="journal article" date="2021" name="PeerJ">
        <title>Extensive microbial diversity within the chicken gut microbiome revealed by metagenomics and culture.</title>
        <authorList>
            <person name="Gilroy R."/>
            <person name="Ravi A."/>
            <person name="Getino M."/>
            <person name="Pursley I."/>
            <person name="Horton D.L."/>
            <person name="Alikhan N.F."/>
            <person name="Baker D."/>
            <person name="Gharbi K."/>
            <person name="Hall N."/>
            <person name="Watson M."/>
            <person name="Adriaenssens E.M."/>
            <person name="Foster-Nyarko E."/>
            <person name="Jarju S."/>
            <person name="Secka A."/>
            <person name="Antonio M."/>
            <person name="Oren A."/>
            <person name="Chaudhuri R.R."/>
            <person name="La Ragione R."/>
            <person name="Hildebrand F."/>
            <person name="Pallen M.J."/>
        </authorList>
    </citation>
    <scope>NUCLEOTIDE SEQUENCE</scope>
    <source>
        <strain evidence="15">CHK195-12923</strain>
    </source>
</reference>
<comment type="similarity">
    <text evidence="3 13">Belongs to the guanylate kinase family.</text>
</comment>
<dbReference type="InterPro" id="IPR027417">
    <property type="entry name" value="P-loop_NTPase"/>
</dbReference>
<dbReference type="EC" id="2.7.4.8" evidence="4 13"/>
<protein>
    <recommendedName>
        <fullName evidence="5 13">Guanylate kinase</fullName>
        <ecNumber evidence="4 13">2.7.4.8</ecNumber>
    </recommendedName>
    <alternativeName>
        <fullName evidence="11 13">GMP kinase</fullName>
    </alternativeName>
</protein>
<keyword evidence="6 13" id="KW-0963">Cytoplasm</keyword>
<evidence type="ECO:0000256" key="9">
    <source>
        <dbReference type="ARBA" id="ARBA00022777"/>
    </source>
</evidence>
<dbReference type="InterPro" id="IPR008144">
    <property type="entry name" value="Guanylate_kin-like_dom"/>
</dbReference>
<evidence type="ECO:0000256" key="6">
    <source>
        <dbReference type="ARBA" id="ARBA00022490"/>
    </source>
</evidence>
<reference evidence="15" key="1">
    <citation type="submission" date="2020-10" db="EMBL/GenBank/DDBJ databases">
        <authorList>
            <person name="Gilroy R."/>
        </authorList>
    </citation>
    <scope>NUCLEOTIDE SEQUENCE</scope>
    <source>
        <strain evidence="15">CHK195-12923</strain>
    </source>
</reference>
<dbReference type="Proteomes" id="UP000824110">
    <property type="component" value="Unassembled WGS sequence"/>
</dbReference>
<evidence type="ECO:0000256" key="7">
    <source>
        <dbReference type="ARBA" id="ARBA00022679"/>
    </source>
</evidence>
<dbReference type="SMART" id="SM00072">
    <property type="entry name" value="GuKc"/>
    <property type="match status" value="1"/>
</dbReference>
<feature type="binding site" evidence="13">
    <location>
        <begin position="13"/>
        <end position="20"/>
    </location>
    <ligand>
        <name>ATP</name>
        <dbReference type="ChEBI" id="CHEBI:30616"/>
    </ligand>
</feature>
<evidence type="ECO:0000256" key="10">
    <source>
        <dbReference type="ARBA" id="ARBA00022840"/>
    </source>
</evidence>
<evidence type="ECO:0000256" key="13">
    <source>
        <dbReference type="HAMAP-Rule" id="MF_00328"/>
    </source>
</evidence>
<name>A0A9D1MK95_9FIRM</name>
<dbReference type="InterPro" id="IPR017665">
    <property type="entry name" value="Guanylate_kinase"/>
</dbReference>
<keyword evidence="8 13" id="KW-0547">Nucleotide-binding</keyword>
<keyword evidence="7 13" id="KW-0808">Transferase</keyword>
<dbReference type="PROSITE" id="PS50052">
    <property type="entry name" value="GUANYLATE_KINASE_2"/>
    <property type="match status" value="1"/>
</dbReference>